<protein>
    <submittedName>
        <fullName evidence="1">Uncharacterized protein</fullName>
    </submittedName>
</protein>
<accession>A0A8S3RFF6</accession>
<comment type="caution">
    <text evidence="1">The sequence shown here is derived from an EMBL/GenBank/DDBJ whole genome shotgun (WGS) entry which is preliminary data.</text>
</comment>
<evidence type="ECO:0000313" key="1">
    <source>
        <dbReference type="EMBL" id="CAG2206692.1"/>
    </source>
</evidence>
<name>A0A8S3RFF6_MYTED</name>
<evidence type="ECO:0000313" key="2">
    <source>
        <dbReference type="Proteomes" id="UP000683360"/>
    </source>
</evidence>
<gene>
    <name evidence="1" type="ORF">MEDL_21023</name>
</gene>
<proteinExistence type="predicted"/>
<dbReference type="AlphaFoldDB" id="A0A8S3RFF6"/>
<keyword evidence="2" id="KW-1185">Reference proteome</keyword>
<dbReference type="OrthoDB" id="10456776at2759"/>
<sequence length="299" mass="33303">MATESVLTPRRVYDGQNVCLLCAFSFVHTEISSTGEKHEVKLFKHKLRLTDVRVNNVKKIIPSFHVTDGDTNNGFCTKCYKIVEKIFRQEEEVEKLKSSLIRTHQTCPKRSKTVEKRLLRSPFSSVQKKQQKTFPSQFMVKHAVKIPSFSAMCTMPLMGAGLGVAQPHVQSNEPATIVKQFIAIAPRPTEYDTSLSSVIGEHTHVKIPTVSYGAEKTARRSLGFSGKENEQNLPYEGEVKVDSQTIDSALSEWNKKHLCVSGNAQRICKTILQGVNVEKGVLNIIAESSPLMVMNAAAK</sequence>
<dbReference type="EMBL" id="CAJPWZ010001058">
    <property type="protein sequence ID" value="CAG2206692.1"/>
    <property type="molecule type" value="Genomic_DNA"/>
</dbReference>
<organism evidence="1 2">
    <name type="scientific">Mytilus edulis</name>
    <name type="common">Blue mussel</name>
    <dbReference type="NCBI Taxonomy" id="6550"/>
    <lineage>
        <taxon>Eukaryota</taxon>
        <taxon>Metazoa</taxon>
        <taxon>Spiralia</taxon>
        <taxon>Lophotrochozoa</taxon>
        <taxon>Mollusca</taxon>
        <taxon>Bivalvia</taxon>
        <taxon>Autobranchia</taxon>
        <taxon>Pteriomorphia</taxon>
        <taxon>Mytilida</taxon>
        <taxon>Mytiloidea</taxon>
        <taxon>Mytilidae</taxon>
        <taxon>Mytilinae</taxon>
        <taxon>Mytilus</taxon>
    </lineage>
</organism>
<reference evidence="1" key="1">
    <citation type="submission" date="2021-03" db="EMBL/GenBank/DDBJ databases">
        <authorList>
            <person name="Bekaert M."/>
        </authorList>
    </citation>
    <scope>NUCLEOTIDE SEQUENCE</scope>
</reference>
<dbReference type="Proteomes" id="UP000683360">
    <property type="component" value="Unassembled WGS sequence"/>
</dbReference>